<comment type="caution">
    <text evidence="2">The sequence shown here is derived from an EMBL/GenBank/DDBJ whole genome shotgun (WGS) entry which is preliminary data.</text>
</comment>
<keyword evidence="1" id="KW-0472">Membrane</keyword>
<protein>
    <submittedName>
        <fullName evidence="2">Uncharacterized protein</fullName>
    </submittedName>
</protein>
<dbReference type="EMBL" id="AYYD01000929">
    <property type="protein sequence ID" value="ETK10013.1"/>
    <property type="molecule type" value="Genomic_DNA"/>
</dbReference>
<keyword evidence="1" id="KW-1133">Transmembrane helix</keyword>
<dbReference type="Proteomes" id="UP000018874">
    <property type="component" value="Unassembled WGS sequence"/>
</dbReference>
<evidence type="ECO:0000313" key="2">
    <source>
        <dbReference type="EMBL" id="ETK10013.1"/>
    </source>
</evidence>
<sequence length="57" mass="6791">MYLFYQNKCSLKYCKRKKGEREALVKLYLLCFYVVNLLISYKIELIANSFRAKNGTT</sequence>
<keyword evidence="3" id="KW-1185">Reference proteome</keyword>
<accession>W2CSI3</accession>
<name>W2CSI3_9BACT</name>
<evidence type="ECO:0000313" key="3">
    <source>
        <dbReference type="Proteomes" id="UP000018874"/>
    </source>
</evidence>
<proteinExistence type="predicted"/>
<feature type="transmembrane region" description="Helical" evidence="1">
    <location>
        <begin position="23"/>
        <end position="41"/>
    </location>
</feature>
<dbReference type="AlphaFoldDB" id="W2CSI3"/>
<organism evidence="2 3">
    <name type="scientific">Tannerella sp. oral taxon BU063 isolate Cell 6/7/9</name>
    <dbReference type="NCBI Taxonomy" id="1411021"/>
    <lineage>
        <taxon>Bacteria</taxon>
        <taxon>Pseudomonadati</taxon>
        <taxon>Bacteroidota</taxon>
        <taxon>Bacteroidia</taxon>
        <taxon>Bacteroidales</taxon>
        <taxon>Tannerellaceae</taxon>
        <taxon>Tannerella</taxon>
    </lineage>
</organism>
<evidence type="ECO:0000256" key="1">
    <source>
        <dbReference type="SAM" id="Phobius"/>
    </source>
</evidence>
<gene>
    <name evidence="2" type="ORF">T231_07185</name>
</gene>
<reference evidence="2 3" key="1">
    <citation type="submission" date="2013-11" db="EMBL/GenBank/DDBJ databases">
        <title>Single cell genomics of uncultured Tannerella BU063 (oral taxon 286).</title>
        <authorList>
            <person name="Beall C.J."/>
            <person name="Campbell A.G."/>
            <person name="Griffen A.L."/>
            <person name="Podar M."/>
            <person name="Leys E.J."/>
        </authorList>
    </citation>
    <scope>NUCLEOTIDE SEQUENCE [LARGE SCALE GENOMIC DNA]</scope>
    <source>
        <strain evidence="2">Cell 6/7/9</strain>
    </source>
</reference>
<keyword evidence="1" id="KW-0812">Transmembrane</keyword>